<dbReference type="CDD" id="cd07022">
    <property type="entry name" value="S49_Sppa_36K_type"/>
    <property type="match status" value="1"/>
</dbReference>
<dbReference type="Gene3D" id="3.90.226.10">
    <property type="entry name" value="2-enoyl-CoA Hydratase, Chain A, domain 1"/>
    <property type="match status" value="1"/>
</dbReference>
<evidence type="ECO:0000256" key="5">
    <source>
        <dbReference type="SAM" id="MobiDB-lite"/>
    </source>
</evidence>
<dbReference type="InterPro" id="IPR002142">
    <property type="entry name" value="Peptidase_S49"/>
</dbReference>
<dbReference type="SUPFAM" id="SSF52096">
    <property type="entry name" value="ClpP/crotonase"/>
    <property type="match status" value="1"/>
</dbReference>
<feature type="region of interest" description="Disordered" evidence="5">
    <location>
        <begin position="418"/>
        <end position="448"/>
    </location>
</feature>
<dbReference type="InterPro" id="IPR033855">
    <property type="entry name" value="Protein_C"/>
</dbReference>
<sequence>MKHKFALNYLMSQPWALDQQLLSLMSDIANREVDSLSLDDFVPESLAGKSGKKITRGMEKREGGVALIHVSGVISRYANLFTNICGGTTTQLLAQDFTQALNDPSIKAIVFNCDSPGGEANGIHELAEMIYQARGKKRIVAYVGGMACSACYWIASACNEVVMDATATAGSIGTVLQMRRRKPKAEDDFETIEIVSSQSPNKRQDPGTETGRAAYQKHLDDLAEVFVQRVARNMAVDRDTVINDFGGGGILVGQAAVDKGMAHRLGSLEGVIAELKTGKKNTMPDPNQTNTAAGEGESNITLTLPGSEAMSAADLIAAITEQRPDAIAAIKGPEPEMAISHAADLVAACAKAGVPAFSASVLKEGITKAEAENKIQMATGLKDTLAAAGLSGSFDALVGCIDDPVKMVGKAIHEAKAETDENGDLTRHVTDEEKKTTSLNAKEIYAKR</sequence>
<dbReference type="EMBL" id="KP795453">
    <property type="protein sequence ID" value="AKN35833.1"/>
    <property type="molecule type" value="Genomic_DNA"/>
</dbReference>
<keyword evidence="3" id="KW-0378">Hydrolase</keyword>
<evidence type="ECO:0000256" key="1">
    <source>
        <dbReference type="ARBA" id="ARBA00008683"/>
    </source>
</evidence>
<organism evidence="7">
    <name type="scientific">Vibrio sp. FF_304</name>
    <dbReference type="NCBI Taxonomy" id="1652833"/>
    <lineage>
        <taxon>Bacteria</taxon>
        <taxon>Pseudomonadati</taxon>
        <taxon>Pseudomonadota</taxon>
        <taxon>Gammaproteobacteria</taxon>
        <taxon>Vibrionales</taxon>
        <taxon>Vibrionaceae</taxon>
        <taxon>Vibrio</taxon>
    </lineage>
</organism>
<comment type="similarity">
    <text evidence="1">Belongs to the peptidase S49 family.</text>
</comment>
<dbReference type="InterPro" id="IPR029045">
    <property type="entry name" value="ClpP/crotonase-like_dom_sf"/>
</dbReference>
<evidence type="ECO:0000313" key="7">
    <source>
        <dbReference type="EMBL" id="AKN35833.1"/>
    </source>
</evidence>
<feature type="domain" description="Peptidase S49" evidence="6">
    <location>
        <begin position="135"/>
        <end position="280"/>
    </location>
</feature>
<name>A0A0H3ZIS3_9VIBR</name>
<evidence type="ECO:0000256" key="3">
    <source>
        <dbReference type="ARBA" id="ARBA00022801"/>
    </source>
</evidence>
<reference evidence="7" key="1">
    <citation type="journal article" date="2015" name="MBio">
        <title>Eco-Evolutionary Dynamics of Episomes among Ecologically Cohesive Bacterial Populations.</title>
        <authorList>
            <person name="Xue H."/>
            <person name="Cordero O.X."/>
            <person name="Camas F.M."/>
            <person name="Trimble W."/>
            <person name="Meyer F."/>
            <person name="Guglielmini J."/>
            <person name="Rocha E.P."/>
            <person name="Polz M.F."/>
        </authorList>
    </citation>
    <scope>NUCLEOTIDE SEQUENCE</scope>
    <source>
        <strain evidence="7">FF_304</strain>
    </source>
</reference>
<keyword evidence="4" id="KW-0720">Serine protease</keyword>
<evidence type="ECO:0000259" key="6">
    <source>
        <dbReference type="Pfam" id="PF01343"/>
    </source>
</evidence>
<dbReference type="Pfam" id="PF01343">
    <property type="entry name" value="Peptidase_S49"/>
    <property type="match status" value="1"/>
</dbReference>
<protein>
    <recommendedName>
        <fullName evidence="6">Peptidase S49 domain-containing protein</fullName>
    </recommendedName>
</protein>
<accession>A0A0H3ZIS3</accession>
<evidence type="ECO:0000256" key="2">
    <source>
        <dbReference type="ARBA" id="ARBA00022670"/>
    </source>
</evidence>
<evidence type="ECO:0000256" key="4">
    <source>
        <dbReference type="ARBA" id="ARBA00022825"/>
    </source>
</evidence>
<dbReference type="GO" id="GO:0006508">
    <property type="term" value="P:proteolysis"/>
    <property type="evidence" value="ECO:0007669"/>
    <property type="project" value="UniProtKB-KW"/>
</dbReference>
<dbReference type="PANTHER" id="PTHR33209">
    <property type="entry name" value="PROTEASE 4"/>
    <property type="match status" value="1"/>
</dbReference>
<dbReference type="AlphaFoldDB" id="A0A0H3ZIS3"/>
<feature type="compositionally biased region" description="Basic and acidic residues" evidence="5">
    <location>
        <begin position="418"/>
        <end position="436"/>
    </location>
</feature>
<dbReference type="GO" id="GO:0008236">
    <property type="term" value="F:serine-type peptidase activity"/>
    <property type="evidence" value="ECO:0007669"/>
    <property type="project" value="UniProtKB-KW"/>
</dbReference>
<dbReference type="PANTHER" id="PTHR33209:SF1">
    <property type="entry name" value="PEPTIDASE S49 DOMAIN-CONTAINING PROTEIN"/>
    <property type="match status" value="1"/>
</dbReference>
<keyword evidence="2" id="KW-0645">Protease</keyword>
<proteinExistence type="inferred from homology"/>